<keyword evidence="3" id="KW-1185">Reference proteome</keyword>
<protein>
    <submittedName>
        <fullName evidence="2">SIMPL domain-containing protein</fullName>
    </submittedName>
</protein>
<dbReference type="InterPro" id="IPR052022">
    <property type="entry name" value="26kDa_periplasmic_antigen"/>
</dbReference>
<feature type="region of interest" description="Disordered" evidence="1">
    <location>
        <begin position="176"/>
        <end position="217"/>
    </location>
</feature>
<feature type="compositionally biased region" description="Basic and acidic residues" evidence="1">
    <location>
        <begin position="196"/>
        <end position="217"/>
    </location>
</feature>
<evidence type="ECO:0000313" key="3">
    <source>
        <dbReference type="Proteomes" id="UP000546126"/>
    </source>
</evidence>
<name>A0A7Y6M9X6_9ACTN</name>
<reference evidence="2 3" key="1">
    <citation type="submission" date="2020-06" db="EMBL/GenBank/DDBJ databases">
        <authorList>
            <person name="Chanama M."/>
        </authorList>
    </citation>
    <scope>NUCLEOTIDE SEQUENCE [LARGE SCALE GENOMIC DNA]</scope>
    <source>
        <strain evidence="2 3">TBRC6557</strain>
    </source>
</reference>
<dbReference type="Proteomes" id="UP000546126">
    <property type="component" value="Unassembled WGS sequence"/>
</dbReference>
<dbReference type="AlphaFoldDB" id="A0A7Y6M9X6"/>
<sequence length="217" mass="22570">MRLSAGVEARGASAAQAFAEVRAASARLDAALREAGVAADDLRTSELSLGPEYEAYPKVSGYRAAQGVEAVVRDLTRADRVVDAVAGVGEEARLDGVSFELSDPAATLARARERAFRDAAAKAAQYARLAGRALGRVVSVTEDARGGPQPMPFAAMAAEERSSISPGRQTLSVGVRVVYAFADPDPDPDPDPADPDPDRDAADAGAPDPRHGGRTED</sequence>
<accession>A0A7Y6M9X6</accession>
<dbReference type="Gene3D" id="3.30.70.2970">
    <property type="entry name" value="Protein of unknown function (DUF541), domain 2"/>
    <property type="match status" value="1"/>
</dbReference>
<dbReference type="EMBL" id="JABWGO010000001">
    <property type="protein sequence ID" value="NUW40037.1"/>
    <property type="molecule type" value="Genomic_DNA"/>
</dbReference>
<proteinExistence type="predicted"/>
<organism evidence="2 3">
    <name type="scientific">Nonomuraea rhodomycinica</name>
    <dbReference type="NCBI Taxonomy" id="1712872"/>
    <lineage>
        <taxon>Bacteria</taxon>
        <taxon>Bacillati</taxon>
        <taxon>Actinomycetota</taxon>
        <taxon>Actinomycetes</taxon>
        <taxon>Streptosporangiales</taxon>
        <taxon>Streptosporangiaceae</taxon>
        <taxon>Nonomuraea</taxon>
    </lineage>
</organism>
<dbReference type="Gene3D" id="3.30.110.170">
    <property type="entry name" value="Protein of unknown function (DUF541), domain 1"/>
    <property type="match status" value="1"/>
</dbReference>
<comment type="caution">
    <text evidence="2">The sequence shown here is derived from an EMBL/GenBank/DDBJ whole genome shotgun (WGS) entry which is preliminary data.</text>
</comment>
<dbReference type="PANTHER" id="PTHR34387">
    <property type="entry name" value="SLR1258 PROTEIN"/>
    <property type="match status" value="1"/>
</dbReference>
<gene>
    <name evidence="2" type="ORF">HT134_07820</name>
</gene>
<evidence type="ECO:0000256" key="1">
    <source>
        <dbReference type="SAM" id="MobiDB-lite"/>
    </source>
</evidence>
<dbReference type="Pfam" id="PF04402">
    <property type="entry name" value="SIMPL"/>
    <property type="match status" value="1"/>
</dbReference>
<evidence type="ECO:0000313" key="2">
    <source>
        <dbReference type="EMBL" id="NUW40037.1"/>
    </source>
</evidence>
<dbReference type="GO" id="GO:0006974">
    <property type="term" value="P:DNA damage response"/>
    <property type="evidence" value="ECO:0007669"/>
    <property type="project" value="TreeGrafter"/>
</dbReference>
<dbReference type="PANTHER" id="PTHR34387:SF1">
    <property type="entry name" value="PERIPLASMIC IMMUNOGENIC PROTEIN"/>
    <property type="match status" value="1"/>
</dbReference>
<feature type="compositionally biased region" description="Acidic residues" evidence="1">
    <location>
        <begin position="184"/>
        <end position="195"/>
    </location>
</feature>
<dbReference type="InterPro" id="IPR007497">
    <property type="entry name" value="SIMPL/DUF541"/>
</dbReference>